<feature type="signal peptide" evidence="1">
    <location>
        <begin position="1"/>
        <end position="28"/>
    </location>
</feature>
<organism evidence="3 4">
    <name type="scientific">Devosia albogilva</name>
    <dbReference type="NCBI Taxonomy" id="429726"/>
    <lineage>
        <taxon>Bacteria</taxon>
        <taxon>Pseudomonadati</taxon>
        <taxon>Pseudomonadota</taxon>
        <taxon>Alphaproteobacteria</taxon>
        <taxon>Hyphomicrobiales</taxon>
        <taxon>Devosiaceae</taxon>
        <taxon>Devosia</taxon>
    </lineage>
</organism>
<dbReference type="RefSeq" id="WP_386832697.1">
    <property type="nucleotide sequence ID" value="NZ_JBHUNP010000001.1"/>
</dbReference>
<keyword evidence="1" id="KW-0732">Signal</keyword>
<evidence type="ECO:0000313" key="3">
    <source>
        <dbReference type="EMBL" id="MFD2647678.1"/>
    </source>
</evidence>
<dbReference type="InterPro" id="IPR001279">
    <property type="entry name" value="Metallo-B-lactamas"/>
</dbReference>
<comment type="caution">
    <text evidence="3">The sequence shown here is derived from an EMBL/GenBank/DDBJ whole genome shotgun (WGS) entry which is preliminary data.</text>
</comment>
<sequence>MTTRRQVVAGMASLPLAGLAWGAVPVLAQEGEATTDTLTTSEGELTIHPVEHASLVLQFGDSVLYFDPVGGAELYADLPPPSAILITHGHGDHFDVATLEALAGTAPILTSQEVFDKLPEALQAQATAIGNGETGDLLGLSVEAVAAYNVTEDRLQFHPKGVGNGYVVTFGDKRVYVAGDTEPTPEMLALTDIALAFLPMNLPYTMTVEQAAEAVNGFKPAIVYPYHYGDSDLDAFEAAVEEGVEVRIRNWYPNGQG</sequence>
<dbReference type="EMBL" id="JBHUNP010000001">
    <property type="protein sequence ID" value="MFD2647678.1"/>
    <property type="molecule type" value="Genomic_DNA"/>
</dbReference>
<dbReference type="InterPro" id="IPR036866">
    <property type="entry name" value="RibonucZ/Hydroxyglut_hydro"/>
</dbReference>
<keyword evidence="4" id="KW-1185">Reference proteome</keyword>
<gene>
    <name evidence="3" type="ORF">ACFSX5_07745</name>
</gene>
<dbReference type="PANTHER" id="PTHR43546:SF3">
    <property type="entry name" value="UPF0173 METAL-DEPENDENT HYDROLASE MJ1163"/>
    <property type="match status" value="1"/>
</dbReference>
<dbReference type="Gene3D" id="3.60.15.10">
    <property type="entry name" value="Ribonuclease Z/Hydroxyacylglutathione hydrolase-like"/>
    <property type="match status" value="1"/>
</dbReference>
<evidence type="ECO:0000313" key="4">
    <source>
        <dbReference type="Proteomes" id="UP001597521"/>
    </source>
</evidence>
<dbReference type="PANTHER" id="PTHR43546">
    <property type="entry name" value="UPF0173 METAL-DEPENDENT HYDROLASE MJ1163-RELATED"/>
    <property type="match status" value="1"/>
</dbReference>
<proteinExistence type="predicted"/>
<feature type="chain" id="PRO_5045733596" evidence="1">
    <location>
        <begin position="29"/>
        <end position="257"/>
    </location>
</feature>
<dbReference type="SUPFAM" id="SSF56281">
    <property type="entry name" value="Metallo-hydrolase/oxidoreductase"/>
    <property type="match status" value="1"/>
</dbReference>
<evidence type="ECO:0000259" key="2">
    <source>
        <dbReference type="Pfam" id="PF12706"/>
    </source>
</evidence>
<accession>A0ABW5QJ18</accession>
<reference evidence="4" key="1">
    <citation type="journal article" date="2019" name="Int. J. Syst. Evol. Microbiol.">
        <title>The Global Catalogue of Microorganisms (GCM) 10K type strain sequencing project: providing services to taxonomists for standard genome sequencing and annotation.</title>
        <authorList>
            <consortium name="The Broad Institute Genomics Platform"/>
            <consortium name="The Broad Institute Genome Sequencing Center for Infectious Disease"/>
            <person name="Wu L."/>
            <person name="Ma J."/>
        </authorList>
    </citation>
    <scope>NUCLEOTIDE SEQUENCE [LARGE SCALE GENOMIC DNA]</scope>
    <source>
        <strain evidence="4">CCM 7427</strain>
    </source>
</reference>
<protein>
    <submittedName>
        <fullName evidence="3">MBL fold metallo-hydrolase</fullName>
    </submittedName>
</protein>
<feature type="domain" description="Metallo-beta-lactamase" evidence="2">
    <location>
        <begin position="74"/>
        <end position="228"/>
    </location>
</feature>
<evidence type="ECO:0000256" key="1">
    <source>
        <dbReference type="SAM" id="SignalP"/>
    </source>
</evidence>
<name>A0ABW5QJ18_9HYPH</name>
<dbReference type="InterPro" id="IPR050114">
    <property type="entry name" value="UPF0173_UPF0282_UlaG_hydrolase"/>
</dbReference>
<dbReference type="Proteomes" id="UP001597521">
    <property type="component" value="Unassembled WGS sequence"/>
</dbReference>
<dbReference type="Pfam" id="PF12706">
    <property type="entry name" value="Lactamase_B_2"/>
    <property type="match status" value="1"/>
</dbReference>